<evidence type="ECO:0000256" key="2">
    <source>
        <dbReference type="ARBA" id="ARBA00022692"/>
    </source>
</evidence>
<dbReference type="STRING" id="112903.SAMN04490178_10289"/>
<feature type="transmembrane region" description="Helical" evidence="5">
    <location>
        <begin position="76"/>
        <end position="98"/>
    </location>
</feature>
<dbReference type="Proteomes" id="UP000198847">
    <property type="component" value="Unassembled WGS sequence"/>
</dbReference>
<dbReference type="EMBL" id="FODY01000002">
    <property type="protein sequence ID" value="SEO45626.1"/>
    <property type="molecule type" value="Genomic_DNA"/>
</dbReference>
<name>A0A1H8PV13_9FIRM</name>
<proteinExistence type="predicted"/>
<accession>A0A1H8PV13</accession>
<keyword evidence="7" id="KW-1185">Reference proteome</keyword>
<evidence type="ECO:0000256" key="4">
    <source>
        <dbReference type="ARBA" id="ARBA00023136"/>
    </source>
</evidence>
<evidence type="ECO:0000256" key="1">
    <source>
        <dbReference type="ARBA" id="ARBA00022475"/>
    </source>
</evidence>
<dbReference type="Pfam" id="PF02659">
    <property type="entry name" value="Mntp"/>
    <property type="match status" value="1"/>
</dbReference>
<feature type="transmembrane region" description="Helical" evidence="5">
    <location>
        <begin position="119"/>
        <end position="140"/>
    </location>
</feature>
<dbReference type="PANTHER" id="PTHR35529:SF1">
    <property type="entry name" value="MANGANESE EFFLUX PUMP MNTP-RELATED"/>
    <property type="match status" value="1"/>
</dbReference>
<gene>
    <name evidence="6" type="ORF">SAMN04490178_10289</name>
</gene>
<protein>
    <submittedName>
        <fullName evidence="6">Putative Mn2+ efflux pump MntP</fullName>
    </submittedName>
</protein>
<dbReference type="InterPro" id="IPR003810">
    <property type="entry name" value="Mntp/YtaF"/>
</dbReference>
<dbReference type="AlphaFoldDB" id="A0A1H8PV13"/>
<feature type="transmembrane region" description="Helical" evidence="5">
    <location>
        <begin position="6"/>
        <end position="26"/>
    </location>
</feature>
<feature type="transmembrane region" description="Helical" evidence="5">
    <location>
        <begin position="33"/>
        <end position="56"/>
    </location>
</feature>
<evidence type="ECO:0000256" key="5">
    <source>
        <dbReference type="SAM" id="Phobius"/>
    </source>
</evidence>
<evidence type="ECO:0000313" key="7">
    <source>
        <dbReference type="Proteomes" id="UP000198847"/>
    </source>
</evidence>
<dbReference type="PANTHER" id="PTHR35529">
    <property type="entry name" value="MANGANESE EFFLUX PUMP MNTP-RELATED"/>
    <property type="match status" value="1"/>
</dbReference>
<keyword evidence="3 5" id="KW-1133">Transmembrane helix</keyword>
<feature type="transmembrane region" description="Helical" evidence="5">
    <location>
        <begin position="146"/>
        <end position="167"/>
    </location>
</feature>
<keyword evidence="1" id="KW-1003">Cell membrane</keyword>
<reference evidence="6 7" key="1">
    <citation type="submission" date="2016-10" db="EMBL/GenBank/DDBJ databases">
        <authorList>
            <person name="de Groot N.N."/>
        </authorList>
    </citation>
    <scope>NUCLEOTIDE SEQUENCE [LARGE SCALE GENOMIC DNA]</scope>
    <source>
        <strain evidence="6 7">DSM 13305</strain>
    </source>
</reference>
<sequence length="199" mass="21172">MSSLEVFILSVALGTDLFSVAIPIGMNKIRWRVIVWASFVFAVFHIVMILTGYHFGHWLGTLVEHIETYHVATPSLVIQNWASAFGAVVLMGLGAYMIKENIAGQGAAKTASGRILKGWALLLLGVGVSMDALAAGFSMGMMDVDLIKLSGMLGTVIFSIAVLGLSLGRRIGRYVGSRAELAGGTVLIGLGLHVLYHAL</sequence>
<evidence type="ECO:0000313" key="6">
    <source>
        <dbReference type="EMBL" id="SEO45626.1"/>
    </source>
</evidence>
<organism evidence="6 7">
    <name type="scientific">Propionispora vibrioides</name>
    <dbReference type="NCBI Taxonomy" id="112903"/>
    <lineage>
        <taxon>Bacteria</taxon>
        <taxon>Bacillati</taxon>
        <taxon>Bacillota</taxon>
        <taxon>Negativicutes</taxon>
        <taxon>Selenomonadales</taxon>
        <taxon>Sporomusaceae</taxon>
        <taxon>Propionispora</taxon>
    </lineage>
</organism>
<evidence type="ECO:0000256" key="3">
    <source>
        <dbReference type="ARBA" id="ARBA00022989"/>
    </source>
</evidence>
<feature type="transmembrane region" description="Helical" evidence="5">
    <location>
        <begin position="179"/>
        <end position="198"/>
    </location>
</feature>
<keyword evidence="4 5" id="KW-0472">Membrane</keyword>
<dbReference type="OrthoDB" id="1679700at2"/>
<dbReference type="RefSeq" id="WP_091743807.1">
    <property type="nucleotide sequence ID" value="NZ_FODY01000002.1"/>
</dbReference>
<keyword evidence="2 5" id="KW-0812">Transmembrane</keyword>